<evidence type="ECO:0000313" key="3">
    <source>
        <dbReference type="Proteomes" id="UP000272051"/>
    </source>
</evidence>
<protein>
    <submittedName>
        <fullName evidence="2">Phosphoribosyltransferase</fullName>
    </submittedName>
</protein>
<evidence type="ECO:0000259" key="1">
    <source>
        <dbReference type="Pfam" id="PF00156"/>
    </source>
</evidence>
<proteinExistence type="predicted"/>
<dbReference type="GO" id="GO:0016757">
    <property type="term" value="F:glycosyltransferase activity"/>
    <property type="evidence" value="ECO:0007669"/>
    <property type="project" value="UniProtKB-KW"/>
</dbReference>
<keyword evidence="2" id="KW-0808">Transferase</keyword>
<dbReference type="Proteomes" id="UP000272051">
    <property type="component" value="Unassembled WGS sequence"/>
</dbReference>
<dbReference type="InterPro" id="IPR000836">
    <property type="entry name" value="PRTase_dom"/>
</dbReference>
<dbReference type="CDD" id="cd06223">
    <property type="entry name" value="PRTases_typeI"/>
    <property type="match status" value="1"/>
</dbReference>
<feature type="domain" description="Phosphoribosyltransferase" evidence="1">
    <location>
        <begin position="131"/>
        <end position="181"/>
    </location>
</feature>
<dbReference type="Gene3D" id="3.40.50.2020">
    <property type="match status" value="1"/>
</dbReference>
<name>A0A497EWK0_9CREN</name>
<reference evidence="2 3" key="1">
    <citation type="submission" date="2018-06" db="EMBL/GenBank/DDBJ databases">
        <title>Extensive metabolic versatility and redundancy in microbially diverse, dynamic hydrothermal sediments.</title>
        <authorList>
            <person name="Dombrowski N."/>
            <person name="Teske A."/>
            <person name="Baker B.J."/>
        </authorList>
    </citation>
    <scope>NUCLEOTIDE SEQUENCE [LARGE SCALE GENOMIC DNA]</scope>
    <source>
        <strain evidence="2">B34_G17</strain>
    </source>
</reference>
<dbReference type="SUPFAM" id="SSF53271">
    <property type="entry name" value="PRTase-like"/>
    <property type="match status" value="1"/>
</dbReference>
<keyword evidence="2" id="KW-0328">Glycosyltransferase</keyword>
<dbReference type="Gene3D" id="3.30.1310.20">
    <property type="entry name" value="PRTase-like"/>
    <property type="match status" value="1"/>
</dbReference>
<accession>A0A497EWK0</accession>
<dbReference type="InterPro" id="IPR029057">
    <property type="entry name" value="PRTase-like"/>
</dbReference>
<gene>
    <name evidence="2" type="ORF">DRJ33_06010</name>
</gene>
<dbReference type="AlphaFoldDB" id="A0A497EWK0"/>
<evidence type="ECO:0000313" key="2">
    <source>
        <dbReference type="EMBL" id="RLE51402.1"/>
    </source>
</evidence>
<dbReference type="Pfam" id="PF00156">
    <property type="entry name" value="Pribosyltran"/>
    <property type="match status" value="1"/>
</dbReference>
<sequence>MSPQLFEDTSLRDKLYVFKDRRDAGRKLANMLSPRYQGLDCVVLAIPSGGVPVALEVAKHLNAELDIVICRKIPIPFNKEAGFGAISPDGDIYLNRALVRSLGLDNQYIRWAANQVLSEIKRREQVFRMNRPPVILKNKHVILVDDGLASGYTMLAAVHYVKKREPSKVIVAVPTSPNESINLLLPHVDELYCLNVRDIYPFAVADAYEIWYDLSDQEVVSLLKEAWNMS</sequence>
<comment type="caution">
    <text evidence="2">The sequence shown here is derived from an EMBL/GenBank/DDBJ whole genome shotgun (WGS) entry which is preliminary data.</text>
</comment>
<dbReference type="EMBL" id="QMQX01000111">
    <property type="protein sequence ID" value="RLE51402.1"/>
    <property type="molecule type" value="Genomic_DNA"/>
</dbReference>
<organism evidence="2 3">
    <name type="scientific">Thermoproteota archaeon</name>
    <dbReference type="NCBI Taxonomy" id="2056631"/>
    <lineage>
        <taxon>Archaea</taxon>
        <taxon>Thermoproteota</taxon>
    </lineage>
</organism>